<evidence type="ECO:0000256" key="1">
    <source>
        <dbReference type="ARBA" id="ARBA00004401"/>
    </source>
</evidence>
<comment type="subcellular location">
    <subcellularLocation>
        <location evidence="1">Cell membrane</location>
        <topology evidence="1">Single-pass type II membrane protein</topology>
    </subcellularLocation>
</comment>
<dbReference type="InterPro" id="IPR036950">
    <property type="entry name" value="PBP_transglycosylase"/>
</dbReference>
<dbReference type="SUPFAM" id="SSF53955">
    <property type="entry name" value="Lysozyme-like"/>
    <property type="match status" value="1"/>
</dbReference>
<keyword evidence="3 7" id="KW-0808">Transferase</keyword>
<feature type="domain" description="Glycosyl transferase family 51" evidence="6">
    <location>
        <begin position="59"/>
        <end position="224"/>
    </location>
</feature>
<dbReference type="PANTHER" id="PTHR32282:SF33">
    <property type="entry name" value="PEPTIDOGLYCAN GLYCOSYLTRANSFERASE"/>
    <property type="match status" value="1"/>
</dbReference>
<keyword evidence="4" id="KW-0735">Signal-anchor</keyword>
<protein>
    <recommendedName>
        <fullName evidence="2">Penicillin-binding protein 1A</fullName>
    </recommendedName>
</protein>
<keyword evidence="4" id="KW-0812">Transmembrane</keyword>
<dbReference type="GO" id="GO:0005886">
    <property type="term" value="C:plasma membrane"/>
    <property type="evidence" value="ECO:0007669"/>
    <property type="project" value="UniProtKB-SubCell"/>
</dbReference>
<name>A0A412RKI3_9FIRM</name>
<dbReference type="RefSeq" id="WP_117994139.1">
    <property type="nucleotide sequence ID" value="NZ_QRXR01000015.1"/>
</dbReference>
<dbReference type="AlphaFoldDB" id="A0A412RKI3"/>
<evidence type="ECO:0000256" key="2">
    <source>
        <dbReference type="ARBA" id="ARBA00018638"/>
    </source>
</evidence>
<dbReference type="UniPathway" id="UPA00219"/>
<evidence type="ECO:0000259" key="6">
    <source>
        <dbReference type="Pfam" id="PF00912"/>
    </source>
</evidence>
<accession>A0A412RKI3</accession>
<evidence type="ECO:0000256" key="4">
    <source>
        <dbReference type="ARBA" id="ARBA00022968"/>
    </source>
</evidence>
<dbReference type="GO" id="GO:0008955">
    <property type="term" value="F:peptidoglycan glycosyltransferase activity"/>
    <property type="evidence" value="ECO:0007669"/>
    <property type="project" value="TreeGrafter"/>
</dbReference>
<reference evidence="7 8" key="1">
    <citation type="submission" date="2018-08" db="EMBL/GenBank/DDBJ databases">
        <title>A genome reference for cultivated species of the human gut microbiota.</title>
        <authorList>
            <person name="Zou Y."/>
            <person name="Xue W."/>
            <person name="Luo G."/>
        </authorList>
    </citation>
    <scope>NUCLEOTIDE SEQUENCE [LARGE SCALE GENOMIC DNA]</scope>
    <source>
        <strain evidence="7 8">AF17-27</strain>
    </source>
</reference>
<dbReference type="Proteomes" id="UP000283765">
    <property type="component" value="Unassembled WGS sequence"/>
</dbReference>
<dbReference type="GO" id="GO:0009252">
    <property type="term" value="P:peptidoglycan biosynthetic process"/>
    <property type="evidence" value="ECO:0007669"/>
    <property type="project" value="UniProtKB-UniPathway"/>
</dbReference>
<evidence type="ECO:0000256" key="3">
    <source>
        <dbReference type="ARBA" id="ARBA00022679"/>
    </source>
</evidence>
<evidence type="ECO:0000313" key="7">
    <source>
        <dbReference type="EMBL" id="RGU23042.1"/>
    </source>
</evidence>
<dbReference type="InterPro" id="IPR050396">
    <property type="entry name" value="Glycosyltr_51/Transpeptidase"/>
</dbReference>
<evidence type="ECO:0000256" key="5">
    <source>
        <dbReference type="ARBA" id="ARBA00023251"/>
    </source>
</evidence>
<dbReference type="Pfam" id="PF00912">
    <property type="entry name" value="Transgly"/>
    <property type="match status" value="1"/>
</dbReference>
<proteinExistence type="predicted"/>
<gene>
    <name evidence="7" type="ORF">DWW89_10035</name>
</gene>
<dbReference type="PANTHER" id="PTHR32282">
    <property type="entry name" value="BINDING PROTEIN TRANSPEPTIDASE, PUTATIVE-RELATED"/>
    <property type="match status" value="1"/>
</dbReference>
<dbReference type="InterPro" id="IPR001264">
    <property type="entry name" value="Glyco_trans_51"/>
</dbReference>
<evidence type="ECO:0000313" key="8">
    <source>
        <dbReference type="Proteomes" id="UP000283765"/>
    </source>
</evidence>
<dbReference type="Gene3D" id="1.10.3810.10">
    <property type="entry name" value="Biosynthetic peptidoglycan transglycosylase-like"/>
    <property type="match status" value="1"/>
</dbReference>
<sequence>MRRKRKKKHPVRKLFMNLVALLLCTLFAVCAFFGVQGYQMYQRAVEEQPINERVEEIRSMEGFTPYSELPQFYIDATISVEDRRFEEHCGIDLIAIGRAAWTDIRAMSFVEGGSTITQQFVKNLLFTQDKKIERKAAEIFAALELESKYSKEEIFELYANTVYFGSGYYGIYQAAIGYFGKVPSELTDYECVMLAGIPNAPSAYSPDTNKELTLQRVNHVLDSMVRNRIIAQEEADRIALENN</sequence>
<dbReference type="GO" id="GO:0046677">
    <property type="term" value="P:response to antibiotic"/>
    <property type="evidence" value="ECO:0007669"/>
    <property type="project" value="UniProtKB-KW"/>
</dbReference>
<comment type="caution">
    <text evidence="7">The sequence shown here is derived from an EMBL/GenBank/DDBJ whole genome shotgun (WGS) entry which is preliminary data.</text>
</comment>
<organism evidence="7 8">
    <name type="scientific">Agathobacter rectalis</name>
    <dbReference type="NCBI Taxonomy" id="39491"/>
    <lineage>
        <taxon>Bacteria</taxon>
        <taxon>Bacillati</taxon>
        <taxon>Bacillota</taxon>
        <taxon>Clostridia</taxon>
        <taxon>Lachnospirales</taxon>
        <taxon>Lachnospiraceae</taxon>
        <taxon>Agathobacter</taxon>
    </lineage>
</organism>
<dbReference type="EMBL" id="QRXR01000015">
    <property type="protein sequence ID" value="RGU23042.1"/>
    <property type="molecule type" value="Genomic_DNA"/>
</dbReference>
<keyword evidence="5" id="KW-0046">Antibiotic resistance</keyword>
<dbReference type="InterPro" id="IPR023346">
    <property type="entry name" value="Lysozyme-like_dom_sf"/>
</dbReference>